<dbReference type="AlphaFoldDB" id="A0AAD1RD75"/>
<keyword evidence="4" id="KW-0479">Metal-binding</keyword>
<evidence type="ECO:0000313" key="10">
    <source>
        <dbReference type="EMBL" id="CAH2249305.1"/>
    </source>
</evidence>
<feature type="signal peptide" evidence="8">
    <location>
        <begin position="1"/>
        <end position="19"/>
    </location>
</feature>
<dbReference type="InterPro" id="IPR006146">
    <property type="entry name" value="5'-Nucleotdase_CS"/>
</dbReference>
<evidence type="ECO:0000256" key="5">
    <source>
        <dbReference type="ARBA" id="ARBA00022741"/>
    </source>
</evidence>
<protein>
    <recommendedName>
        <fullName evidence="3">5'-nucleotidase</fullName>
        <ecNumber evidence="3">3.1.3.5</ecNumber>
    </recommendedName>
    <alternativeName>
        <fullName evidence="7">Ecto-5'-nucleotidase</fullName>
    </alternativeName>
</protein>
<feature type="domain" description="5'-Nucleotidase C-terminal" evidence="9">
    <location>
        <begin position="365"/>
        <end position="530"/>
    </location>
</feature>
<dbReference type="Gene3D" id="3.90.780.10">
    <property type="entry name" value="5'-Nucleotidase, C-terminal domain"/>
    <property type="match status" value="1"/>
</dbReference>
<keyword evidence="5 8" id="KW-0547">Nucleotide-binding</keyword>
<dbReference type="GO" id="GO:0006196">
    <property type="term" value="P:AMP catabolic process"/>
    <property type="evidence" value="ECO:0007669"/>
    <property type="project" value="TreeGrafter"/>
</dbReference>
<feature type="chain" id="PRO_5041779570" description="5'-nucleotidase" evidence="8">
    <location>
        <begin position="20"/>
        <end position="605"/>
    </location>
</feature>
<dbReference type="SUPFAM" id="SSF55816">
    <property type="entry name" value="5'-nucleotidase (syn. UDP-sugar hydrolase), C-terminal domain"/>
    <property type="match status" value="1"/>
</dbReference>
<dbReference type="PANTHER" id="PTHR11575:SF24">
    <property type="entry name" value="5'-NUCLEOTIDASE"/>
    <property type="match status" value="1"/>
</dbReference>
<keyword evidence="11" id="KW-1185">Reference proteome</keyword>
<dbReference type="FunFam" id="3.90.780.10:FF:000001">
    <property type="entry name" value="NT5E isoform 3"/>
    <property type="match status" value="1"/>
</dbReference>
<evidence type="ECO:0000256" key="6">
    <source>
        <dbReference type="ARBA" id="ARBA00022801"/>
    </source>
</evidence>
<dbReference type="InterPro" id="IPR029052">
    <property type="entry name" value="Metallo-depent_PP-like"/>
</dbReference>
<evidence type="ECO:0000256" key="4">
    <source>
        <dbReference type="ARBA" id="ARBA00022723"/>
    </source>
</evidence>
<organism evidence="10 11">
    <name type="scientific">Pelobates cultripes</name>
    <name type="common">Western spadefoot toad</name>
    <dbReference type="NCBI Taxonomy" id="61616"/>
    <lineage>
        <taxon>Eukaryota</taxon>
        <taxon>Metazoa</taxon>
        <taxon>Chordata</taxon>
        <taxon>Craniata</taxon>
        <taxon>Vertebrata</taxon>
        <taxon>Euteleostomi</taxon>
        <taxon>Amphibia</taxon>
        <taxon>Batrachia</taxon>
        <taxon>Anura</taxon>
        <taxon>Pelobatoidea</taxon>
        <taxon>Pelobatidae</taxon>
        <taxon>Pelobates</taxon>
    </lineage>
</organism>
<dbReference type="InterPro" id="IPR006179">
    <property type="entry name" value="5_nucleotidase/apyrase"/>
</dbReference>
<dbReference type="InterPro" id="IPR036907">
    <property type="entry name" value="5'-Nucleotdase_C_sf"/>
</dbReference>
<dbReference type="EC" id="3.1.3.5" evidence="3"/>
<evidence type="ECO:0000256" key="3">
    <source>
        <dbReference type="ARBA" id="ARBA00012643"/>
    </source>
</evidence>
<dbReference type="PANTHER" id="PTHR11575">
    <property type="entry name" value="5'-NUCLEOTIDASE-RELATED"/>
    <property type="match status" value="1"/>
</dbReference>
<evidence type="ECO:0000256" key="1">
    <source>
        <dbReference type="ARBA" id="ARBA00000815"/>
    </source>
</evidence>
<proteinExistence type="inferred from homology"/>
<accession>A0AAD1RD75</accession>
<dbReference type="Pfam" id="PF02872">
    <property type="entry name" value="5_nucleotid_C"/>
    <property type="match status" value="1"/>
</dbReference>
<gene>
    <name evidence="10" type="ORF">PECUL_23A000826</name>
</gene>
<evidence type="ECO:0000256" key="8">
    <source>
        <dbReference type="RuleBase" id="RU362119"/>
    </source>
</evidence>
<dbReference type="InterPro" id="IPR008334">
    <property type="entry name" value="5'-Nucleotdase_C"/>
</dbReference>
<dbReference type="GO" id="GO:0000166">
    <property type="term" value="F:nucleotide binding"/>
    <property type="evidence" value="ECO:0007669"/>
    <property type="project" value="UniProtKB-KW"/>
</dbReference>
<dbReference type="Gene3D" id="3.60.21.10">
    <property type="match status" value="2"/>
</dbReference>
<dbReference type="EMBL" id="OW240913">
    <property type="protein sequence ID" value="CAH2249305.1"/>
    <property type="molecule type" value="Genomic_DNA"/>
</dbReference>
<dbReference type="GO" id="GO:0005886">
    <property type="term" value="C:plasma membrane"/>
    <property type="evidence" value="ECO:0007669"/>
    <property type="project" value="TreeGrafter"/>
</dbReference>
<name>A0AAD1RD75_PELCU</name>
<dbReference type="PROSITE" id="PS00785">
    <property type="entry name" value="5_NUCLEOTIDASE_1"/>
    <property type="match status" value="1"/>
</dbReference>
<dbReference type="SUPFAM" id="SSF56300">
    <property type="entry name" value="Metallo-dependent phosphatases"/>
    <property type="match status" value="2"/>
</dbReference>
<keyword evidence="6 8" id="KW-0378">Hydrolase</keyword>
<dbReference type="Proteomes" id="UP001295444">
    <property type="component" value="Chromosome 02"/>
</dbReference>
<evidence type="ECO:0000256" key="7">
    <source>
        <dbReference type="ARBA" id="ARBA00029793"/>
    </source>
</evidence>
<dbReference type="GO" id="GO:0046872">
    <property type="term" value="F:metal ion binding"/>
    <property type="evidence" value="ECO:0007669"/>
    <property type="project" value="UniProtKB-KW"/>
</dbReference>
<comment type="catalytic activity">
    <reaction evidence="1">
        <text>a ribonucleoside 5'-phosphate + H2O = a ribonucleoside + phosphate</text>
        <dbReference type="Rhea" id="RHEA:12484"/>
        <dbReference type="ChEBI" id="CHEBI:15377"/>
        <dbReference type="ChEBI" id="CHEBI:18254"/>
        <dbReference type="ChEBI" id="CHEBI:43474"/>
        <dbReference type="ChEBI" id="CHEBI:58043"/>
        <dbReference type="EC" id="3.1.3.5"/>
    </reaction>
</comment>
<evidence type="ECO:0000259" key="9">
    <source>
        <dbReference type="Pfam" id="PF02872"/>
    </source>
</evidence>
<reference evidence="10" key="1">
    <citation type="submission" date="2022-03" db="EMBL/GenBank/DDBJ databases">
        <authorList>
            <person name="Alioto T."/>
            <person name="Alioto T."/>
            <person name="Gomez Garrido J."/>
        </authorList>
    </citation>
    <scope>NUCLEOTIDE SEQUENCE</scope>
</reference>
<dbReference type="PRINTS" id="PR01607">
    <property type="entry name" value="APYRASEFAMLY"/>
</dbReference>
<dbReference type="GO" id="GO:0008253">
    <property type="term" value="F:5'-nucleotidase activity"/>
    <property type="evidence" value="ECO:0007669"/>
    <property type="project" value="UniProtKB-EC"/>
</dbReference>
<keyword evidence="8" id="KW-0732">Signal</keyword>
<comment type="similarity">
    <text evidence="2 8">Belongs to the 5'-nucleotidase family.</text>
</comment>
<sequence>MKMQLLLHALLCSFPCTLAVSFQVTLLHTNDVHARVEQTNRDSGKCGNPSECYAGVARRFTKIQEIRNSHEHVLLLDAGDQYQGTIWFNYFKGEEAAYFMNYLHYDAMRLANNASEYGVFSLLHPSLLSSAERKFSGLLVEIARDRLLACARPCMSRRSMPVHIIKGLPTQIKLHISGERKISMLRDKLPKDSYYSGMFKLFNLVGKLQTCLTVEVEGVTIVGCAAFEKLSLVSEPLAAAKVRTPFSIEKASMNDPIGGEVKRLLSFTGPPPSNDVPVGEYPFIVKSDDGRSVPVVQAYAFGKYLGFLTVTFDEAGNVLQSSGNPILLDSSIPEDPALLVEINKWKEQLTNFSSFELGKTLVFLNGSSVECRYRECNLGNLICDAMIDNNLRYPDELMWNHVSLCIINSGGIRGSIDERNSNGSITLEELLSVLPFGGTFDLIEVKGSTLKAVFEHSVHRYGGGTGEFLQVGGIKVVYNIDKAPGQRVVKLEVICTRCRVPRYVPVEMDQTYKIVLPAFLATGGDGFSMLINETLKHDSGDLDVAVVSRYINKMLRVHPAVEGRIQFSNENSCSGSQHSAPTSFASVIVLSLFALLQNMLSNSLL</sequence>
<evidence type="ECO:0000256" key="2">
    <source>
        <dbReference type="ARBA" id="ARBA00006654"/>
    </source>
</evidence>
<evidence type="ECO:0000313" key="11">
    <source>
        <dbReference type="Proteomes" id="UP001295444"/>
    </source>
</evidence>